<name>A0A858Q8I1_9GAMM</name>
<dbReference type="PANTHER" id="PTHR30616">
    <property type="entry name" value="UNCHARACTERIZED PROTEIN YFIH"/>
    <property type="match status" value="1"/>
</dbReference>
<dbReference type="InterPro" id="IPR003730">
    <property type="entry name" value="Cu_polyphenol_OxRdtase"/>
</dbReference>
<keyword evidence="5" id="KW-0378">Hydrolase</keyword>
<dbReference type="InterPro" id="IPR011324">
    <property type="entry name" value="Cytotoxic_necrot_fac-like_cat"/>
</dbReference>
<gene>
    <name evidence="11" type="primary">pgeF</name>
    <name evidence="11" type="ORF">GNH96_08555</name>
</gene>
<dbReference type="Gene3D" id="3.60.140.10">
    <property type="entry name" value="CNF1/YfiH-like putative cysteine hydrolases"/>
    <property type="match status" value="1"/>
</dbReference>
<dbReference type="CDD" id="cd16833">
    <property type="entry name" value="YfiH"/>
    <property type="match status" value="1"/>
</dbReference>
<keyword evidence="4" id="KW-0479">Metal-binding</keyword>
<reference evidence="12" key="1">
    <citation type="submission" date="2019-12" db="EMBL/GenBank/DDBJ databases">
        <authorList>
            <person name="Awala S.I."/>
            <person name="Rhee S.K."/>
        </authorList>
    </citation>
    <scope>NUCLEOTIDE SEQUENCE [LARGE SCALE GENOMIC DNA]</scope>
    <source>
        <strain evidence="12">IM1</strain>
    </source>
</reference>
<dbReference type="KEGG" id="metu:GNH96_08555"/>
<evidence type="ECO:0000256" key="2">
    <source>
        <dbReference type="ARBA" id="ARBA00007353"/>
    </source>
</evidence>
<accession>A0A858Q8I1</accession>
<evidence type="ECO:0000256" key="5">
    <source>
        <dbReference type="ARBA" id="ARBA00022801"/>
    </source>
</evidence>
<sequence length="241" mass="25699">MTFWIEPDWPAPPGVRAASTLRRGGTSVGAYAGLNLGAHVGDAPEAVAANRAFLRRRLDLPAEPAWLRQVHGSDAVEAGVEPEPAADASYTRDVGVVCAVMTADCLPVLLCTRDGKGVAAVHAGWRGLAGGVIERAADALGSGGLLAWLGPAIGPAAFEVGEEVRAAFLAQDAESDAAFRGGDNGRWFADIYLLARLRLRRLGIGDVHGGRWCTYSDENRFFSYRRDGVTGRMATLIWRDR</sequence>
<comment type="catalytic activity">
    <reaction evidence="9">
        <text>S-methyl-5'-thioadenosine + phosphate = 5-(methylsulfanyl)-alpha-D-ribose 1-phosphate + adenine</text>
        <dbReference type="Rhea" id="RHEA:11852"/>
        <dbReference type="ChEBI" id="CHEBI:16708"/>
        <dbReference type="ChEBI" id="CHEBI:17509"/>
        <dbReference type="ChEBI" id="CHEBI:43474"/>
        <dbReference type="ChEBI" id="CHEBI:58533"/>
        <dbReference type="EC" id="2.4.2.28"/>
    </reaction>
    <physiologicalReaction direction="left-to-right" evidence="9">
        <dbReference type="Rhea" id="RHEA:11853"/>
    </physiologicalReaction>
</comment>
<dbReference type="NCBIfam" id="TIGR00726">
    <property type="entry name" value="peptidoglycan editing factor PgeF"/>
    <property type="match status" value="1"/>
</dbReference>
<protein>
    <recommendedName>
        <fullName evidence="10">Purine nucleoside phosphorylase</fullName>
    </recommendedName>
</protein>
<dbReference type="GO" id="GO:0005507">
    <property type="term" value="F:copper ion binding"/>
    <property type="evidence" value="ECO:0007669"/>
    <property type="project" value="TreeGrafter"/>
</dbReference>
<proteinExistence type="inferred from homology"/>
<evidence type="ECO:0000313" key="12">
    <source>
        <dbReference type="Proteomes" id="UP000503004"/>
    </source>
</evidence>
<dbReference type="Pfam" id="PF02578">
    <property type="entry name" value="Cu-oxidase_4"/>
    <property type="match status" value="1"/>
</dbReference>
<comment type="catalytic activity">
    <reaction evidence="1">
        <text>inosine + phosphate = alpha-D-ribose 1-phosphate + hypoxanthine</text>
        <dbReference type="Rhea" id="RHEA:27646"/>
        <dbReference type="ChEBI" id="CHEBI:17368"/>
        <dbReference type="ChEBI" id="CHEBI:17596"/>
        <dbReference type="ChEBI" id="CHEBI:43474"/>
        <dbReference type="ChEBI" id="CHEBI:57720"/>
        <dbReference type="EC" id="2.4.2.1"/>
    </reaction>
    <physiologicalReaction direction="left-to-right" evidence="1">
        <dbReference type="Rhea" id="RHEA:27647"/>
    </physiologicalReaction>
</comment>
<comment type="catalytic activity">
    <reaction evidence="7">
        <text>adenosine + H2O + H(+) = inosine + NH4(+)</text>
        <dbReference type="Rhea" id="RHEA:24408"/>
        <dbReference type="ChEBI" id="CHEBI:15377"/>
        <dbReference type="ChEBI" id="CHEBI:15378"/>
        <dbReference type="ChEBI" id="CHEBI:16335"/>
        <dbReference type="ChEBI" id="CHEBI:17596"/>
        <dbReference type="ChEBI" id="CHEBI:28938"/>
        <dbReference type="EC" id="3.5.4.4"/>
    </reaction>
    <physiologicalReaction direction="left-to-right" evidence="7">
        <dbReference type="Rhea" id="RHEA:24409"/>
    </physiologicalReaction>
</comment>
<dbReference type="InterPro" id="IPR038371">
    <property type="entry name" value="Cu_polyphenol_OxRdtase_sf"/>
</dbReference>
<dbReference type="EMBL" id="CP046565">
    <property type="protein sequence ID" value="QJD30016.1"/>
    <property type="molecule type" value="Genomic_DNA"/>
</dbReference>
<evidence type="ECO:0000256" key="9">
    <source>
        <dbReference type="ARBA" id="ARBA00049893"/>
    </source>
</evidence>
<dbReference type="GO" id="GO:0017061">
    <property type="term" value="F:S-methyl-5-thioadenosine phosphorylase activity"/>
    <property type="evidence" value="ECO:0007669"/>
    <property type="project" value="UniProtKB-EC"/>
</dbReference>
<keyword evidence="12" id="KW-1185">Reference proteome</keyword>
<evidence type="ECO:0000256" key="6">
    <source>
        <dbReference type="ARBA" id="ARBA00022833"/>
    </source>
</evidence>
<comment type="catalytic activity">
    <reaction evidence="8">
        <text>adenosine + phosphate = alpha-D-ribose 1-phosphate + adenine</text>
        <dbReference type="Rhea" id="RHEA:27642"/>
        <dbReference type="ChEBI" id="CHEBI:16335"/>
        <dbReference type="ChEBI" id="CHEBI:16708"/>
        <dbReference type="ChEBI" id="CHEBI:43474"/>
        <dbReference type="ChEBI" id="CHEBI:57720"/>
        <dbReference type="EC" id="2.4.2.1"/>
    </reaction>
    <physiologicalReaction direction="left-to-right" evidence="8">
        <dbReference type="Rhea" id="RHEA:27643"/>
    </physiologicalReaction>
</comment>
<evidence type="ECO:0000256" key="3">
    <source>
        <dbReference type="ARBA" id="ARBA00022679"/>
    </source>
</evidence>
<keyword evidence="6" id="KW-0862">Zinc</keyword>
<evidence type="ECO:0000256" key="7">
    <source>
        <dbReference type="ARBA" id="ARBA00047989"/>
    </source>
</evidence>
<evidence type="ECO:0000256" key="1">
    <source>
        <dbReference type="ARBA" id="ARBA00000553"/>
    </source>
</evidence>
<dbReference type="SUPFAM" id="SSF64438">
    <property type="entry name" value="CNF1/YfiH-like putative cysteine hydrolases"/>
    <property type="match status" value="1"/>
</dbReference>
<dbReference type="Proteomes" id="UP000503004">
    <property type="component" value="Chromosome"/>
</dbReference>
<evidence type="ECO:0000256" key="10">
    <source>
        <dbReference type="RuleBase" id="RU361274"/>
    </source>
</evidence>
<evidence type="ECO:0000313" key="11">
    <source>
        <dbReference type="EMBL" id="QJD30016.1"/>
    </source>
</evidence>
<dbReference type="GO" id="GO:0016787">
    <property type="term" value="F:hydrolase activity"/>
    <property type="evidence" value="ECO:0007669"/>
    <property type="project" value="UniProtKB-KW"/>
</dbReference>
<keyword evidence="3" id="KW-0808">Transferase</keyword>
<dbReference type="RefSeq" id="WP_169603296.1">
    <property type="nucleotide sequence ID" value="NZ_CP046565.1"/>
</dbReference>
<evidence type="ECO:0000256" key="4">
    <source>
        <dbReference type="ARBA" id="ARBA00022723"/>
    </source>
</evidence>
<comment type="similarity">
    <text evidence="2 10">Belongs to the purine nucleoside phosphorylase YfiH/LACC1 family.</text>
</comment>
<evidence type="ECO:0000256" key="8">
    <source>
        <dbReference type="ARBA" id="ARBA00048968"/>
    </source>
</evidence>
<organism evidence="11 12">
    <name type="scientific">Methylococcus geothermalis</name>
    <dbReference type="NCBI Taxonomy" id="2681310"/>
    <lineage>
        <taxon>Bacteria</taxon>
        <taxon>Pseudomonadati</taxon>
        <taxon>Pseudomonadota</taxon>
        <taxon>Gammaproteobacteria</taxon>
        <taxon>Methylococcales</taxon>
        <taxon>Methylococcaceae</taxon>
        <taxon>Methylococcus</taxon>
    </lineage>
</organism>
<dbReference type="AlphaFoldDB" id="A0A858Q8I1"/>
<dbReference type="PANTHER" id="PTHR30616:SF2">
    <property type="entry name" value="PURINE NUCLEOSIDE PHOSPHORYLASE LACC1"/>
    <property type="match status" value="1"/>
</dbReference>